<sequence>MRRVVRLRRKATSVGARWRGGASCRGNNSGCTAGASGSAGLLRGMERRVGARWCGSAVRGVVEAACWGAAAQSDDAAARSRLRGDPGGAMVLEWLQASGFTSGPVRALYSSLMLPRLLSTIIGDLAKVNC</sequence>
<reference evidence="1 2" key="1">
    <citation type="journal article" date="2019" name="Sci. Rep.">
        <title>A high-quality genome of Eragrostis curvula grass provides insights into Poaceae evolution and supports new strategies to enhance forage quality.</title>
        <authorList>
            <person name="Carballo J."/>
            <person name="Santos B.A.C.M."/>
            <person name="Zappacosta D."/>
            <person name="Garbus I."/>
            <person name="Selva J.P."/>
            <person name="Gallo C.A."/>
            <person name="Diaz A."/>
            <person name="Albertini E."/>
            <person name="Caccamo M."/>
            <person name="Echenique V."/>
        </authorList>
    </citation>
    <scope>NUCLEOTIDE SEQUENCE [LARGE SCALE GENOMIC DNA]</scope>
    <source>
        <strain evidence="2">cv. Victoria</strain>
        <tissue evidence="1">Leaf</tissue>
    </source>
</reference>
<feature type="non-terminal residue" evidence="1">
    <location>
        <position position="1"/>
    </location>
</feature>
<proteinExistence type="predicted"/>
<dbReference type="AlphaFoldDB" id="A0A5J9WUI5"/>
<dbReference type="Proteomes" id="UP000324897">
    <property type="component" value="Chromosome 6"/>
</dbReference>
<dbReference type="Gramene" id="TVU51768">
    <property type="protein sequence ID" value="TVU51768"/>
    <property type="gene ID" value="EJB05_03212"/>
</dbReference>
<name>A0A5J9WUI5_9POAL</name>
<evidence type="ECO:0000313" key="2">
    <source>
        <dbReference type="Proteomes" id="UP000324897"/>
    </source>
</evidence>
<gene>
    <name evidence="1" type="ORF">EJB05_03212</name>
</gene>
<comment type="caution">
    <text evidence="1">The sequence shown here is derived from an EMBL/GenBank/DDBJ whole genome shotgun (WGS) entry which is preliminary data.</text>
</comment>
<dbReference type="EMBL" id="RWGY01000002">
    <property type="protein sequence ID" value="TVU51768.1"/>
    <property type="molecule type" value="Genomic_DNA"/>
</dbReference>
<protein>
    <submittedName>
        <fullName evidence="1">Uncharacterized protein</fullName>
    </submittedName>
</protein>
<accession>A0A5J9WUI5</accession>
<evidence type="ECO:0000313" key="1">
    <source>
        <dbReference type="EMBL" id="TVU51768.1"/>
    </source>
</evidence>
<keyword evidence="2" id="KW-1185">Reference proteome</keyword>
<organism evidence="1 2">
    <name type="scientific">Eragrostis curvula</name>
    <name type="common">weeping love grass</name>
    <dbReference type="NCBI Taxonomy" id="38414"/>
    <lineage>
        <taxon>Eukaryota</taxon>
        <taxon>Viridiplantae</taxon>
        <taxon>Streptophyta</taxon>
        <taxon>Embryophyta</taxon>
        <taxon>Tracheophyta</taxon>
        <taxon>Spermatophyta</taxon>
        <taxon>Magnoliopsida</taxon>
        <taxon>Liliopsida</taxon>
        <taxon>Poales</taxon>
        <taxon>Poaceae</taxon>
        <taxon>PACMAD clade</taxon>
        <taxon>Chloridoideae</taxon>
        <taxon>Eragrostideae</taxon>
        <taxon>Eragrostidinae</taxon>
        <taxon>Eragrostis</taxon>
    </lineage>
</organism>